<feature type="chain" id="PRO_5016274242" description="DUF7452 domain-containing protein" evidence="1">
    <location>
        <begin position="20"/>
        <end position="131"/>
    </location>
</feature>
<feature type="domain" description="DUF7452" evidence="2">
    <location>
        <begin position="41"/>
        <end position="129"/>
    </location>
</feature>
<dbReference type="EMBL" id="CP029494">
    <property type="protein sequence ID" value="AWN22463.1"/>
    <property type="molecule type" value="Genomic_DNA"/>
</dbReference>
<evidence type="ECO:0000313" key="4">
    <source>
        <dbReference type="Proteomes" id="UP000245368"/>
    </source>
</evidence>
<dbReference type="AlphaFoldDB" id="A0A2Z3JBD8"/>
<sequence>MNKTAVCLLLSFGLSVAAAAPFTTPNSFTAGTQIKSAMMNENFQAIQTELRRLSFSAFIHTAAGGSYVSCIDNPLTNGDPNAIVNFSHRWTSVYYSSPFGIYYNGSKWCIFSEVTSQTIAAGTKFNVVVYK</sequence>
<organism evidence="3 4">
    <name type="scientific">Deinococcus irradiatisoli</name>
    <dbReference type="NCBI Taxonomy" id="2202254"/>
    <lineage>
        <taxon>Bacteria</taxon>
        <taxon>Thermotogati</taxon>
        <taxon>Deinococcota</taxon>
        <taxon>Deinococci</taxon>
        <taxon>Deinococcales</taxon>
        <taxon>Deinococcaceae</taxon>
        <taxon>Deinococcus</taxon>
    </lineage>
</organism>
<dbReference type="InterPro" id="IPR055875">
    <property type="entry name" value="DUF7452"/>
</dbReference>
<keyword evidence="1" id="KW-0732">Signal</keyword>
<proteinExistence type="predicted"/>
<evidence type="ECO:0000313" key="3">
    <source>
        <dbReference type="EMBL" id="AWN22463.1"/>
    </source>
</evidence>
<dbReference type="OrthoDB" id="72540at2"/>
<protein>
    <recommendedName>
        <fullName evidence="2">DUF7452 domain-containing protein</fullName>
    </recommendedName>
</protein>
<accession>A0A2Z3JBD8</accession>
<gene>
    <name evidence="3" type="ORF">DKM44_03770</name>
</gene>
<evidence type="ECO:0000259" key="2">
    <source>
        <dbReference type="Pfam" id="PF24249"/>
    </source>
</evidence>
<name>A0A2Z3JBD8_9DEIO</name>
<dbReference type="Pfam" id="PF24249">
    <property type="entry name" value="DUF7452"/>
    <property type="match status" value="1"/>
</dbReference>
<evidence type="ECO:0000256" key="1">
    <source>
        <dbReference type="SAM" id="SignalP"/>
    </source>
</evidence>
<feature type="signal peptide" evidence="1">
    <location>
        <begin position="1"/>
        <end position="19"/>
    </location>
</feature>
<dbReference type="RefSeq" id="WP_109825554.1">
    <property type="nucleotide sequence ID" value="NZ_CP029494.1"/>
</dbReference>
<reference evidence="3 4" key="1">
    <citation type="submission" date="2018-05" db="EMBL/GenBank/DDBJ databases">
        <title>Complete Genome Sequence of Deinococcus sp. strain 17bor-2.</title>
        <authorList>
            <person name="Srinivasan S."/>
        </authorList>
    </citation>
    <scope>NUCLEOTIDE SEQUENCE [LARGE SCALE GENOMIC DNA]</scope>
    <source>
        <strain evidence="3 4">17bor-2</strain>
    </source>
</reference>
<dbReference type="Proteomes" id="UP000245368">
    <property type="component" value="Chromosome"/>
</dbReference>
<keyword evidence="4" id="KW-1185">Reference proteome</keyword>
<dbReference type="KEGG" id="dez:DKM44_03770"/>